<sequence length="218" mass="25230">MLLSKSSEYSDVRLDDEEIIINHPENRVCKGPWPYLPWALAIFLSLLLIRNIWGQSEESRERQAWGSYEAGFATDIDQTRPLIRLKQVQFYGSFRVNDEGIWHLSRNDSEPVYVGKPSPEIDLAWDALIIPRFAGLYREDAERLGLTLSGDDYEHDRIWIEPSGYHDLHCLNYIRRALDREYYTEIVFDRTTPVMPGMASDRLHLGEACLSEGELLGP</sequence>
<dbReference type="VEuPathDB" id="FungiDB:Z520_07163"/>
<dbReference type="AlphaFoldDB" id="A0A0D2K1Z8"/>
<dbReference type="RefSeq" id="XP_016631172.1">
    <property type="nucleotide sequence ID" value="XM_016777662.1"/>
</dbReference>
<evidence type="ECO:0000313" key="5">
    <source>
        <dbReference type="Proteomes" id="UP000053411"/>
    </source>
</evidence>
<gene>
    <name evidence="4" type="ORF">Z520_07163</name>
</gene>
<dbReference type="Pfam" id="PF11807">
    <property type="entry name" value="UstYa"/>
    <property type="match status" value="1"/>
</dbReference>
<reference evidence="4 5" key="1">
    <citation type="submission" date="2015-01" db="EMBL/GenBank/DDBJ databases">
        <title>The Genome Sequence of Fonsecaea multimorphosa CBS 102226.</title>
        <authorList>
            <consortium name="The Broad Institute Genomics Platform"/>
            <person name="Cuomo C."/>
            <person name="de Hoog S."/>
            <person name="Gorbushina A."/>
            <person name="Stielow B."/>
            <person name="Teixiera M."/>
            <person name="Abouelleil A."/>
            <person name="Chapman S.B."/>
            <person name="Priest M."/>
            <person name="Young S.K."/>
            <person name="Wortman J."/>
            <person name="Nusbaum C."/>
            <person name="Birren B."/>
        </authorList>
    </citation>
    <scope>NUCLEOTIDE SEQUENCE [LARGE SCALE GENOMIC DNA]</scope>
    <source>
        <strain evidence="4 5">CBS 102226</strain>
    </source>
</reference>
<dbReference type="OrthoDB" id="4133761at2759"/>
<proteinExistence type="inferred from homology"/>
<keyword evidence="5" id="KW-1185">Reference proteome</keyword>
<dbReference type="PANTHER" id="PTHR33365">
    <property type="entry name" value="YALI0B05434P"/>
    <property type="match status" value="1"/>
</dbReference>
<accession>A0A0D2K1Z8</accession>
<dbReference type="GeneID" id="27712909"/>
<dbReference type="GO" id="GO:0043386">
    <property type="term" value="P:mycotoxin biosynthetic process"/>
    <property type="evidence" value="ECO:0007669"/>
    <property type="project" value="InterPro"/>
</dbReference>
<evidence type="ECO:0000256" key="2">
    <source>
        <dbReference type="ARBA" id="ARBA00023002"/>
    </source>
</evidence>
<name>A0A0D2K1Z8_9EURO</name>
<dbReference type="STRING" id="1442371.A0A0D2K1Z8"/>
<dbReference type="PANTHER" id="PTHR33365:SF11">
    <property type="entry name" value="TAT PATHWAY SIGNAL SEQUENCE"/>
    <property type="match status" value="1"/>
</dbReference>
<evidence type="ECO:0000313" key="4">
    <source>
        <dbReference type="EMBL" id="KIX97049.1"/>
    </source>
</evidence>
<comment type="pathway">
    <text evidence="1">Mycotoxin biosynthesis.</text>
</comment>
<comment type="similarity">
    <text evidence="3">Belongs to the ustYa family.</text>
</comment>
<dbReference type="Proteomes" id="UP000053411">
    <property type="component" value="Unassembled WGS sequence"/>
</dbReference>
<dbReference type="InterPro" id="IPR021765">
    <property type="entry name" value="UstYa-like"/>
</dbReference>
<protein>
    <submittedName>
        <fullName evidence="4">Uncharacterized protein</fullName>
    </submittedName>
</protein>
<dbReference type="EMBL" id="KN848075">
    <property type="protein sequence ID" value="KIX97049.1"/>
    <property type="molecule type" value="Genomic_DNA"/>
</dbReference>
<evidence type="ECO:0000256" key="1">
    <source>
        <dbReference type="ARBA" id="ARBA00004685"/>
    </source>
</evidence>
<dbReference type="GO" id="GO:0016491">
    <property type="term" value="F:oxidoreductase activity"/>
    <property type="evidence" value="ECO:0007669"/>
    <property type="project" value="UniProtKB-KW"/>
</dbReference>
<keyword evidence="2" id="KW-0560">Oxidoreductase</keyword>
<organism evidence="4 5">
    <name type="scientific">Fonsecaea multimorphosa CBS 102226</name>
    <dbReference type="NCBI Taxonomy" id="1442371"/>
    <lineage>
        <taxon>Eukaryota</taxon>
        <taxon>Fungi</taxon>
        <taxon>Dikarya</taxon>
        <taxon>Ascomycota</taxon>
        <taxon>Pezizomycotina</taxon>
        <taxon>Eurotiomycetes</taxon>
        <taxon>Chaetothyriomycetidae</taxon>
        <taxon>Chaetothyriales</taxon>
        <taxon>Herpotrichiellaceae</taxon>
        <taxon>Fonsecaea</taxon>
    </lineage>
</organism>
<evidence type="ECO:0000256" key="3">
    <source>
        <dbReference type="ARBA" id="ARBA00035112"/>
    </source>
</evidence>